<dbReference type="PROSITE" id="PS50985">
    <property type="entry name" value="GRAS"/>
    <property type="match status" value="1"/>
</dbReference>
<dbReference type="InterPro" id="IPR005202">
    <property type="entry name" value="TF_GRAS"/>
</dbReference>
<keyword evidence="3" id="KW-0804">Transcription</keyword>
<dbReference type="Proteomes" id="UP001058974">
    <property type="component" value="Chromosome 6"/>
</dbReference>
<dbReference type="AlphaFoldDB" id="A0A9D4WE23"/>
<dbReference type="Gramene" id="Psat6g196800.1">
    <property type="protein sequence ID" value="Psat6g196800.1.cds1"/>
    <property type="gene ID" value="Psat6g196800"/>
</dbReference>
<gene>
    <name evidence="7" type="ORF">KIW84_065324</name>
</gene>
<dbReference type="EMBL" id="JAMSHJ010000006">
    <property type="protein sequence ID" value="KAI5400391.1"/>
    <property type="molecule type" value="Genomic_DNA"/>
</dbReference>
<sequence>MSSPGFPGGVGASDFYGRAGNFSGRSITLPSNMNNMNNNNNNFSTMATTTTQNYHNPFYRTQQQQQQLPSIFIDPSSQIVQNRSSTMIRNYLDPSSQIAQQRHASNLIGKRTLAEFQTHNINNINKTNNLSTHNTANALLSNLVFRSVKPRNFQYGSPLSPLSPMDFSNSSNSSTDLGNNSSCSSSAIAMLLRSNPGAQNSTPVNNSILQNTHFQNQNSNSAEIQTTITDPNKKMMDNYLLELEKQLLEDNDEEGEQDGNSVTTNSEWSETIQNLISLQQNPIQIPVSSPSSSNTSLNSSSSSVVLPSGSFKQWLTEAATAISEGKIDAASEILNRLAQTLKLSVSSDSRLTNYMVSALKSRMNHFENPPPVAELFSKEHAESTQLMFDNSLCFKVAFMAGNIAIIEAAFDETTSERTNSNNNMKNICVVDFDIGHGKRYVNLLHELHARLKGSPATLKITAVADNSNDERLKMVEENLSQQAEKLGIGFEFKVVTLKITELTRESLGYSSEDILAVNFAFKLFRMPDESVSTENPRDELLRRVKSLAPRVVTLLEQELNTNTAPFVARVAESFSYYGALLDSIESTMGKESSERVKIEEGLSRKMGNTVACEGRDRVERCEVFGKWRARMSMAGFSLNPVSQKVAESVKARLAPGSRVIVNEENGGVSFGWMGRKLTVASAWR</sequence>
<dbReference type="Gramene" id="PSAT_LOCUS28072_t1">
    <property type="protein sequence ID" value="CAL5209479.1"/>
    <property type="gene ID" value="PSAT_LOCUS28072"/>
</dbReference>
<dbReference type="Pfam" id="PF03514">
    <property type="entry name" value="GRAS"/>
    <property type="match status" value="1"/>
</dbReference>
<evidence type="ECO:0000256" key="2">
    <source>
        <dbReference type="ARBA" id="ARBA00023015"/>
    </source>
</evidence>
<accession>A0A9D4WE23</accession>
<dbReference type="GO" id="GO:0005634">
    <property type="term" value="C:nucleus"/>
    <property type="evidence" value="ECO:0007669"/>
    <property type="project" value="UniProtKB-SubCell"/>
</dbReference>
<evidence type="ECO:0000256" key="3">
    <source>
        <dbReference type="ARBA" id="ARBA00023163"/>
    </source>
</evidence>
<dbReference type="PANTHER" id="PTHR31636">
    <property type="entry name" value="OSJNBA0084A10.13 PROTEIN-RELATED"/>
    <property type="match status" value="1"/>
</dbReference>
<evidence type="ECO:0000256" key="6">
    <source>
        <dbReference type="SAM" id="MobiDB-lite"/>
    </source>
</evidence>
<comment type="similarity">
    <text evidence="5">Belongs to the GRAS family.</text>
</comment>
<name>A0A9D4WE23_PEA</name>
<dbReference type="OrthoDB" id="677896at2759"/>
<organism evidence="7 8">
    <name type="scientific">Pisum sativum</name>
    <name type="common">Garden pea</name>
    <name type="synonym">Lathyrus oleraceus</name>
    <dbReference type="NCBI Taxonomy" id="3888"/>
    <lineage>
        <taxon>Eukaryota</taxon>
        <taxon>Viridiplantae</taxon>
        <taxon>Streptophyta</taxon>
        <taxon>Embryophyta</taxon>
        <taxon>Tracheophyta</taxon>
        <taxon>Spermatophyta</taxon>
        <taxon>Magnoliopsida</taxon>
        <taxon>eudicotyledons</taxon>
        <taxon>Gunneridae</taxon>
        <taxon>Pentapetalae</taxon>
        <taxon>rosids</taxon>
        <taxon>fabids</taxon>
        <taxon>Fabales</taxon>
        <taxon>Fabaceae</taxon>
        <taxon>Papilionoideae</taxon>
        <taxon>50 kb inversion clade</taxon>
        <taxon>NPAAA clade</taxon>
        <taxon>Hologalegina</taxon>
        <taxon>IRL clade</taxon>
        <taxon>Fabeae</taxon>
        <taxon>Lathyrus</taxon>
    </lineage>
</organism>
<protein>
    <submittedName>
        <fullName evidence="7">Scarecrow-like protein 8</fullName>
    </submittedName>
</protein>
<keyword evidence="4" id="KW-0539">Nucleus</keyword>
<feature type="region of interest" description="Disordered" evidence="6">
    <location>
        <begin position="158"/>
        <end position="180"/>
    </location>
</feature>
<keyword evidence="8" id="KW-1185">Reference proteome</keyword>
<feature type="region of interest" description="SAW" evidence="5">
    <location>
        <begin position="611"/>
        <end position="684"/>
    </location>
</feature>
<reference evidence="7 8" key="1">
    <citation type="journal article" date="2022" name="Nat. Genet.">
        <title>Improved pea reference genome and pan-genome highlight genomic features and evolutionary characteristics.</title>
        <authorList>
            <person name="Yang T."/>
            <person name="Liu R."/>
            <person name="Luo Y."/>
            <person name="Hu S."/>
            <person name="Wang D."/>
            <person name="Wang C."/>
            <person name="Pandey M.K."/>
            <person name="Ge S."/>
            <person name="Xu Q."/>
            <person name="Li N."/>
            <person name="Li G."/>
            <person name="Huang Y."/>
            <person name="Saxena R.K."/>
            <person name="Ji Y."/>
            <person name="Li M."/>
            <person name="Yan X."/>
            <person name="He Y."/>
            <person name="Liu Y."/>
            <person name="Wang X."/>
            <person name="Xiang C."/>
            <person name="Varshney R.K."/>
            <person name="Ding H."/>
            <person name="Gao S."/>
            <person name="Zong X."/>
        </authorList>
    </citation>
    <scope>NUCLEOTIDE SEQUENCE [LARGE SCALE GENOMIC DNA]</scope>
    <source>
        <strain evidence="7 8">cv. Zhongwan 6</strain>
    </source>
</reference>
<evidence type="ECO:0000256" key="4">
    <source>
        <dbReference type="ARBA" id="ARBA00023242"/>
    </source>
</evidence>
<comment type="caution">
    <text evidence="5">Lacks conserved residue(s) required for the propagation of feature annotation.</text>
</comment>
<dbReference type="Gramene" id="Psat06G0532400-T1">
    <property type="protein sequence ID" value="KAI5400391.1"/>
    <property type="gene ID" value="KIW84_065324"/>
</dbReference>
<feature type="compositionally biased region" description="Low complexity" evidence="6">
    <location>
        <begin position="168"/>
        <end position="180"/>
    </location>
</feature>
<evidence type="ECO:0000256" key="5">
    <source>
        <dbReference type="PROSITE-ProRule" id="PRU01191"/>
    </source>
</evidence>
<keyword evidence="2" id="KW-0805">Transcription regulation</keyword>
<comment type="caution">
    <text evidence="7">The sequence shown here is derived from an EMBL/GenBank/DDBJ whole genome shotgun (WGS) entry which is preliminary data.</text>
</comment>
<comment type="subcellular location">
    <subcellularLocation>
        <location evidence="1">Nucleus</location>
    </subcellularLocation>
</comment>
<evidence type="ECO:0000256" key="1">
    <source>
        <dbReference type="ARBA" id="ARBA00004123"/>
    </source>
</evidence>
<evidence type="ECO:0000313" key="7">
    <source>
        <dbReference type="EMBL" id="KAI5400391.1"/>
    </source>
</evidence>
<evidence type="ECO:0000313" key="8">
    <source>
        <dbReference type="Proteomes" id="UP001058974"/>
    </source>
</evidence>
<proteinExistence type="inferred from homology"/>
<feature type="region of interest" description="Leucine repeat II (LRII)" evidence="5">
    <location>
        <begin position="474"/>
        <end position="506"/>
    </location>
</feature>
<dbReference type="GO" id="GO:0009610">
    <property type="term" value="P:response to symbiotic fungus"/>
    <property type="evidence" value="ECO:0007669"/>
    <property type="project" value="UniProtKB-ARBA"/>
</dbReference>